<keyword evidence="4" id="KW-0648">Protein biosynthesis</keyword>
<dbReference type="PANTHER" id="PTHR20982:SF3">
    <property type="entry name" value="MITOCHONDRIAL RIBOSOME RECYCLING FACTOR PSEUDO 1"/>
    <property type="match status" value="1"/>
</dbReference>
<evidence type="ECO:0000256" key="3">
    <source>
        <dbReference type="ARBA" id="ARBA00014063"/>
    </source>
</evidence>
<name>A0ABQ7GQM5_DUNSA</name>
<dbReference type="SUPFAM" id="SSF55194">
    <property type="entry name" value="Ribosome recycling factor, RRF"/>
    <property type="match status" value="1"/>
</dbReference>
<dbReference type="Pfam" id="PF01765">
    <property type="entry name" value="RRF"/>
    <property type="match status" value="1"/>
</dbReference>
<dbReference type="InterPro" id="IPR023584">
    <property type="entry name" value="Ribosome_recyc_fac_dom"/>
</dbReference>
<feature type="domain" description="Ribosome recycling factor" evidence="7">
    <location>
        <begin position="79"/>
        <end position="238"/>
    </location>
</feature>
<dbReference type="InterPro" id="IPR002661">
    <property type="entry name" value="Ribosome_recyc_fac"/>
</dbReference>
<reference evidence="8" key="1">
    <citation type="submission" date="2017-08" db="EMBL/GenBank/DDBJ databases">
        <authorList>
            <person name="Polle J.E."/>
            <person name="Barry K."/>
            <person name="Cushman J."/>
            <person name="Schmutz J."/>
            <person name="Tran D."/>
            <person name="Hathwaick L.T."/>
            <person name="Yim W.C."/>
            <person name="Jenkins J."/>
            <person name="Mckie-Krisberg Z.M."/>
            <person name="Prochnik S."/>
            <person name="Lindquist E."/>
            <person name="Dockter R.B."/>
            <person name="Adam C."/>
            <person name="Molina H."/>
            <person name="Bunkerborg J."/>
            <person name="Jin E."/>
            <person name="Buchheim M."/>
            <person name="Magnuson J."/>
        </authorList>
    </citation>
    <scope>NUCLEOTIDE SEQUENCE</scope>
    <source>
        <strain evidence="8">CCAP 19/18</strain>
    </source>
</reference>
<dbReference type="CDD" id="cd00520">
    <property type="entry name" value="RRF"/>
    <property type="match status" value="1"/>
</dbReference>
<dbReference type="Gene3D" id="1.10.132.20">
    <property type="entry name" value="Ribosome-recycling factor"/>
    <property type="match status" value="1"/>
</dbReference>
<comment type="caution">
    <text evidence="8">The sequence shown here is derived from an EMBL/GenBank/DDBJ whole genome shotgun (WGS) entry which is preliminary data.</text>
</comment>
<comment type="function">
    <text evidence="1">Responsible for the release of ribosomes from messenger RNA at the termination of chloroplastic protein biosynthesis.</text>
</comment>
<evidence type="ECO:0000256" key="1">
    <source>
        <dbReference type="ARBA" id="ARBA00002952"/>
    </source>
</evidence>
<dbReference type="Proteomes" id="UP000815325">
    <property type="component" value="Unassembled WGS sequence"/>
</dbReference>
<evidence type="ECO:0000313" key="9">
    <source>
        <dbReference type="Proteomes" id="UP000815325"/>
    </source>
</evidence>
<dbReference type="PANTHER" id="PTHR20982">
    <property type="entry name" value="RIBOSOME RECYCLING FACTOR"/>
    <property type="match status" value="1"/>
</dbReference>
<dbReference type="NCBIfam" id="TIGR00496">
    <property type="entry name" value="frr"/>
    <property type="match status" value="1"/>
</dbReference>
<feature type="region of interest" description="Disordered" evidence="6">
    <location>
        <begin position="13"/>
        <end position="56"/>
    </location>
</feature>
<accession>A0ABQ7GQM5</accession>
<evidence type="ECO:0000256" key="5">
    <source>
        <dbReference type="ARBA" id="ARBA00032397"/>
    </source>
</evidence>
<sequence length="240" mass="26217">MFCLVTGRLAQHRRPSVATLAKGKKGKGGGGDSDAAPSKGKGGKGGGKDTEDVDGDAIEKEAKTDAENRMKKAVQVMADTMNTLRTGRANPAILDRISVEYYGAMTPLKQVASITVPDSTTLSIAPFDPSAIKDIERAINESDLGINPMNDGEKIRLGLPQLTTERRKDLVKQVNKYSEEAKIAVRNVRKDVMKLIDKYGDAFAKDARKSLENEIQKLTDVYCKRVDELCKTKSDELMKV</sequence>
<comment type="similarity">
    <text evidence="2">Belongs to the RRF family.</text>
</comment>
<evidence type="ECO:0000256" key="2">
    <source>
        <dbReference type="ARBA" id="ARBA00005912"/>
    </source>
</evidence>
<evidence type="ECO:0000259" key="7">
    <source>
        <dbReference type="Pfam" id="PF01765"/>
    </source>
</evidence>
<gene>
    <name evidence="8" type="ORF">DUNSADRAFT_5238</name>
</gene>
<protein>
    <recommendedName>
        <fullName evidence="3">Ribosome-recycling factor, chloroplastic</fullName>
    </recommendedName>
    <alternativeName>
        <fullName evidence="5">Ribosome-releasing factor, chloroplastic</fullName>
    </alternativeName>
</protein>
<proteinExistence type="inferred from homology"/>
<evidence type="ECO:0000256" key="6">
    <source>
        <dbReference type="SAM" id="MobiDB-lite"/>
    </source>
</evidence>
<evidence type="ECO:0000313" key="8">
    <source>
        <dbReference type="EMBL" id="KAF5836907.1"/>
    </source>
</evidence>
<dbReference type="Gene3D" id="3.30.1360.40">
    <property type="match status" value="1"/>
</dbReference>
<dbReference type="InterPro" id="IPR036191">
    <property type="entry name" value="RRF_sf"/>
</dbReference>
<dbReference type="HAMAP" id="MF_00040">
    <property type="entry name" value="RRF"/>
    <property type="match status" value="1"/>
</dbReference>
<keyword evidence="9" id="KW-1185">Reference proteome</keyword>
<evidence type="ECO:0000256" key="4">
    <source>
        <dbReference type="ARBA" id="ARBA00022917"/>
    </source>
</evidence>
<dbReference type="EMBL" id="MU069637">
    <property type="protein sequence ID" value="KAF5836907.1"/>
    <property type="molecule type" value="Genomic_DNA"/>
</dbReference>
<organism evidence="8 9">
    <name type="scientific">Dunaliella salina</name>
    <name type="common">Green alga</name>
    <name type="synonym">Protococcus salinus</name>
    <dbReference type="NCBI Taxonomy" id="3046"/>
    <lineage>
        <taxon>Eukaryota</taxon>
        <taxon>Viridiplantae</taxon>
        <taxon>Chlorophyta</taxon>
        <taxon>core chlorophytes</taxon>
        <taxon>Chlorophyceae</taxon>
        <taxon>CS clade</taxon>
        <taxon>Chlamydomonadales</taxon>
        <taxon>Dunaliellaceae</taxon>
        <taxon>Dunaliella</taxon>
    </lineage>
</organism>